<dbReference type="AlphaFoldDB" id="A0A084JUC3"/>
<comment type="caution">
    <text evidence="1">The sequence shown here is derived from an EMBL/GenBank/DDBJ whole genome shotgun (WGS) entry which is preliminary data.</text>
</comment>
<gene>
    <name evidence="1" type="ORF">IL45_10440</name>
</gene>
<dbReference type="Proteomes" id="UP000028531">
    <property type="component" value="Unassembled WGS sequence"/>
</dbReference>
<evidence type="ECO:0000313" key="1">
    <source>
        <dbReference type="EMBL" id="KEZ92557.1"/>
    </source>
</evidence>
<proteinExistence type="predicted"/>
<dbReference type="OrthoDB" id="572467at2"/>
<protein>
    <submittedName>
        <fullName evidence="1">GTPase</fullName>
    </submittedName>
</protein>
<evidence type="ECO:0000313" key="2">
    <source>
        <dbReference type="Proteomes" id="UP000028531"/>
    </source>
</evidence>
<sequence length="138" mass="16018">MITKLIFVYNANSGKINSLLDSAHKIVSPDTYDCKLCDLTYGVFKENEKWSRFRKNLLDTNPNLQLEFLHKDEFAKQYWSKWLPKYKFPVVLSISDAVQDYNDGFGTNSGLDIFISTAVLNEQETIDQLKVTIEKRLK</sequence>
<reference evidence="1 2" key="1">
    <citation type="submission" date="2014-07" db="EMBL/GenBank/DDBJ databases">
        <title>Draft genome sequence of Nonlabens ulvanivorans, an ulvan degrading bacterium.</title>
        <authorList>
            <person name="Kopel M."/>
            <person name="Helbert W."/>
            <person name="Henrissat B."/>
            <person name="Doniger T."/>
            <person name="Banin E."/>
        </authorList>
    </citation>
    <scope>NUCLEOTIDE SEQUENCE [LARGE SCALE GENOMIC DNA]</scope>
    <source>
        <strain evidence="1 2">PLR</strain>
    </source>
</reference>
<accession>A0A084JUC3</accession>
<dbReference type="EMBL" id="JPJI01000032">
    <property type="protein sequence ID" value="KEZ92557.1"/>
    <property type="molecule type" value="Genomic_DNA"/>
</dbReference>
<name>A0A084JUC3_NONUL</name>
<organism evidence="1 2">
    <name type="scientific">Nonlabens ulvanivorans</name>
    <name type="common">Persicivirga ulvanivorans</name>
    <dbReference type="NCBI Taxonomy" id="906888"/>
    <lineage>
        <taxon>Bacteria</taxon>
        <taxon>Pseudomonadati</taxon>
        <taxon>Bacteroidota</taxon>
        <taxon>Flavobacteriia</taxon>
        <taxon>Flavobacteriales</taxon>
        <taxon>Flavobacteriaceae</taxon>
        <taxon>Nonlabens</taxon>
    </lineage>
</organism>